<dbReference type="SUPFAM" id="SSF48498">
    <property type="entry name" value="Tetracyclin repressor-like, C-terminal domain"/>
    <property type="match status" value="1"/>
</dbReference>
<feature type="domain" description="HTH tetR-type" evidence="3">
    <location>
        <begin position="11"/>
        <end position="71"/>
    </location>
</feature>
<dbReference type="PANTHER" id="PTHR43479">
    <property type="entry name" value="ACREF/ENVCD OPERON REPRESSOR-RELATED"/>
    <property type="match status" value="1"/>
</dbReference>
<feature type="DNA-binding region" description="H-T-H motif" evidence="2">
    <location>
        <begin position="34"/>
        <end position="53"/>
    </location>
</feature>
<dbReference type="EMBL" id="LSRS01000005">
    <property type="protein sequence ID" value="KAF1084358.1"/>
    <property type="molecule type" value="Genomic_DNA"/>
</dbReference>
<dbReference type="InterPro" id="IPR001647">
    <property type="entry name" value="HTH_TetR"/>
</dbReference>
<dbReference type="Gene3D" id="1.10.10.60">
    <property type="entry name" value="Homeodomain-like"/>
    <property type="match status" value="1"/>
</dbReference>
<gene>
    <name evidence="4" type="primary">kstR2</name>
    <name evidence="4" type="ORF">SPSYN_02134</name>
</gene>
<proteinExistence type="predicted"/>
<dbReference type="PRINTS" id="PR00455">
    <property type="entry name" value="HTHTETR"/>
</dbReference>
<dbReference type="Pfam" id="PF17932">
    <property type="entry name" value="TetR_C_24"/>
    <property type="match status" value="1"/>
</dbReference>
<dbReference type="OrthoDB" id="9814703at2"/>
<dbReference type="GO" id="GO:0003677">
    <property type="term" value="F:DNA binding"/>
    <property type="evidence" value="ECO:0007669"/>
    <property type="project" value="UniProtKB-UniRule"/>
</dbReference>
<evidence type="ECO:0000256" key="2">
    <source>
        <dbReference type="PROSITE-ProRule" id="PRU00335"/>
    </source>
</evidence>
<keyword evidence="1 2" id="KW-0238">DNA-binding</keyword>
<name>A0A9D3AY36_9FIRM</name>
<accession>A0A9D3AY36</accession>
<dbReference type="InterPro" id="IPR041490">
    <property type="entry name" value="KstR2_TetR_C"/>
</dbReference>
<reference evidence="4" key="1">
    <citation type="submission" date="2016-02" db="EMBL/GenBank/DDBJ databases">
        <title>Draft Genome Sequence of Sporotomaculum syntrophicum Strain FB, a Syntrophic Benzoate Degrader.</title>
        <authorList>
            <person name="Nobu M.K."/>
            <person name="Narihiro T."/>
            <person name="Qiu Y.-L."/>
            <person name="Ohashi A."/>
            <person name="Liu W.-T."/>
            <person name="Yuji S."/>
        </authorList>
    </citation>
    <scope>NUCLEOTIDE SEQUENCE</scope>
    <source>
        <strain evidence="4">FB</strain>
    </source>
</reference>
<evidence type="ECO:0000259" key="3">
    <source>
        <dbReference type="PROSITE" id="PS50977"/>
    </source>
</evidence>
<dbReference type="RefSeq" id="WP_161822453.1">
    <property type="nucleotide sequence ID" value="NZ_LSRS01000005.1"/>
</dbReference>
<dbReference type="Proteomes" id="UP000798488">
    <property type="component" value="Unassembled WGS sequence"/>
</dbReference>
<dbReference type="Pfam" id="PF00440">
    <property type="entry name" value="TetR_N"/>
    <property type="match status" value="1"/>
</dbReference>
<dbReference type="InterPro" id="IPR050624">
    <property type="entry name" value="HTH-type_Tx_Regulator"/>
</dbReference>
<dbReference type="InterPro" id="IPR009057">
    <property type="entry name" value="Homeodomain-like_sf"/>
</dbReference>
<dbReference type="AlphaFoldDB" id="A0A9D3AY36"/>
<dbReference type="SUPFAM" id="SSF46689">
    <property type="entry name" value="Homeodomain-like"/>
    <property type="match status" value="1"/>
</dbReference>
<comment type="caution">
    <text evidence="4">The sequence shown here is derived from an EMBL/GenBank/DDBJ whole genome shotgun (WGS) entry which is preliminary data.</text>
</comment>
<evidence type="ECO:0000313" key="4">
    <source>
        <dbReference type="EMBL" id="KAF1084358.1"/>
    </source>
</evidence>
<dbReference type="PANTHER" id="PTHR43479:SF11">
    <property type="entry name" value="ACREF_ENVCD OPERON REPRESSOR-RELATED"/>
    <property type="match status" value="1"/>
</dbReference>
<organism evidence="4 5">
    <name type="scientific">Sporotomaculum syntrophicum</name>
    <dbReference type="NCBI Taxonomy" id="182264"/>
    <lineage>
        <taxon>Bacteria</taxon>
        <taxon>Bacillati</taxon>
        <taxon>Bacillota</taxon>
        <taxon>Clostridia</taxon>
        <taxon>Eubacteriales</taxon>
        <taxon>Desulfallaceae</taxon>
        <taxon>Sporotomaculum</taxon>
    </lineage>
</organism>
<sequence length="214" mass="24716">MTRPQQKIETSDKKRWLLEQASMLFWQHGYHATSMKTIAKACNCKPANLYNYFKNKEEILYEVIRGFTELGVSSIAYLEKDEETNPVEQLRALIKSHFSFLAGMKQSSIMLSDTGIKDLSDEHKKEVIKLRDSYDRILRKIIKRGIDEGYFAPIDIQVVGNLIASVVIRSSFWFSNKGRYTVDEVGEMMFSFIYNGIGRNNNINPPIMPKQESN</sequence>
<dbReference type="InterPro" id="IPR036271">
    <property type="entry name" value="Tet_transcr_reg_TetR-rel_C_sf"/>
</dbReference>
<protein>
    <submittedName>
        <fullName evidence="4">HTH-type transcriptional repressor KstR2</fullName>
    </submittedName>
</protein>
<evidence type="ECO:0000256" key="1">
    <source>
        <dbReference type="ARBA" id="ARBA00023125"/>
    </source>
</evidence>
<keyword evidence="5" id="KW-1185">Reference proteome</keyword>
<dbReference type="Gene3D" id="1.10.357.10">
    <property type="entry name" value="Tetracycline Repressor, domain 2"/>
    <property type="match status" value="1"/>
</dbReference>
<evidence type="ECO:0000313" key="5">
    <source>
        <dbReference type="Proteomes" id="UP000798488"/>
    </source>
</evidence>
<dbReference type="PROSITE" id="PS50977">
    <property type="entry name" value="HTH_TETR_2"/>
    <property type="match status" value="1"/>
</dbReference>